<evidence type="ECO:0000313" key="1">
    <source>
        <dbReference type="EMBL" id="PRY25977.1"/>
    </source>
</evidence>
<organism evidence="1 2">
    <name type="scientific">Aliiruegeria haliotis</name>
    <dbReference type="NCBI Taxonomy" id="1280846"/>
    <lineage>
        <taxon>Bacteria</taxon>
        <taxon>Pseudomonadati</taxon>
        <taxon>Pseudomonadota</taxon>
        <taxon>Alphaproteobacteria</taxon>
        <taxon>Rhodobacterales</taxon>
        <taxon>Roseobacteraceae</taxon>
        <taxon>Aliiruegeria</taxon>
    </lineage>
</organism>
<dbReference type="OrthoDB" id="7862609at2"/>
<name>A0A2T0RXU5_9RHOB</name>
<protein>
    <submittedName>
        <fullName evidence="1">Uncharacterized protein</fullName>
    </submittedName>
</protein>
<proteinExistence type="predicted"/>
<accession>A0A2T0RXU5</accession>
<dbReference type="Gene3D" id="3.30.70.100">
    <property type="match status" value="1"/>
</dbReference>
<dbReference type="Proteomes" id="UP000239480">
    <property type="component" value="Unassembled WGS sequence"/>
</dbReference>
<sequence>MAYSTVSHWTATEWNDELEGVARDTFVPLIMSVGATRVQMIRTGDLTFTVVTEYSDEATADAAQAKIAEIRAKAAKELPMSMSGTASGGVFASG</sequence>
<keyword evidence="2" id="KW-1185">Reference proteome</keyword>
<dbReference type="RefSeq" id="WP_106202792.1">
    <property type="nucleotide sequence ID" value="NZ_PVTD01000001.1"/>
</dbReference>
<reference evidence="1 2" key="1">
    <citation type="submission" date="2018-03" db="EMBL/GenBank/DDBJ databases">
        <title>Genomic Encyclopedia of Archaeal and Bacterial Type Strains, Phase II (KMG-II): from individual species to whole genera.</title>
        <authorList>
            <person name="Goeker M."/>
        </authorList>
    </citation>
    <scope>NUCLEOTIDE SEQUENCE [LARGE SCALE GENOMIC DNA]</scope>
    <source>
        <strain evidence="1 2">DSM 29328</strain>
    </source>
</reference>
<evidence type="ECO:0000313" key="2">
    <source>
        <dbReference type="Proteomes" id="UP000239480"/>
    </source>
</evidence>
<dbReference type="AlphaFoldDB" id="A0A2T0RXU5"/>
<dbReference type="EMBL" id="PVTD01000001">
    <property type="protein sequence ID" value="PRY25977.1"/>
    <property type="molecule type" value="Genomic_DNA"/>
</dbReference>
<comment type="caution">
    <text evidence="1">The sequence shown here is derived from an EMBL/GenBank/DDBJ whole genome shotgun (WGS) entry which is preliminary data.</text>
</comment>
<gene>
    <name evidence="1" type="ORF">CLV78_10168</name>
</gene>